<evidence type="ECO:0008006" key="5">
    <source>
        <dbReference type="Google" id="ProtNLM"/>
    </source>
</evidence>
<name>A0A4R3JIY3_9FIRM</name>
<keyword evidence="4" id="KW-1185">Reference proteome</keyword>
<evidence type="ECO:0000313" key="2">
    <source>
        <dbReference type="EMBL" id="TCS66180.1"/>
    </source>
</evidence>
<dbReference type="RefSeq" id="WP_008975171.1">
    <property type="nucleotide sequence ID" value="NZ_BHEO01000008.1"/>
</dbReference>
<comment type="caution">
    <text evidence="2">The sequence shown here is derived from an EMBL/GenBank/DDBJ whole genome shotgun (WGS) entry which is preliminary data.</text>
</comment>
<dbReference type="SUPFAM" id="SSF48452">
    <property type="entry name" value="TPR-like"/>
    <property type="match status" value="1"/>
</dbReference>
<proteinExistence type="predicted"/>
<protein>
    <recommendedName>
        <fullName evidence="5">Tetratricopeptide repeat protein</fullName>
    </recommendedName>
</protein>
<dbReference type="AlphaFoldDB" id="A0A4R3JIY3"/>
<reference evidence="1 4" key="1">
    <citation type="journal article" date="2018" name="Int. J. Syst. Evol. Microbiol.">
        <title>Draft Genome Sequence of Faecalimonas umbilicata JCM 30896T, an Acetate-Producing Bacterium Isolated from Human Feces.</title>
        <authorList>
            <person name="Sakamoto M."/>
            <person name="Ikeyama N."/>
            <person name="Yuki M."/>
            <person name="Ohkuma M."/>
        </authorList>
    </citation>
    <scope>NUCLEOTIDE SEQUENCE [LARGE SCALE GENOMIC DNA]</scope>
    <source>
        <strain evidence="1 4">EGH7</strain>
    </source>
</reference>
<evidence type="ECO:0000313" key="1">
    <source>
        <dbReference type="EMBL" id="GBU06499.1"/>
    </source>
</evidence>
<evidence type="ECO:0000313" key="3">
    <source>
        <dbReference type="Proteomes" id="UP000294613"/>
    </source>
</evidence>
<sequence>MSSLILCNKKRAKQPYEVSRIHCRIYTLEELCYYLSNNLYLIDYTIVNERLCDWIEAELGLLRLAEQLRTMLQKHSSEERFVMRILSSSSIYTAGELQQIQNILDRLKNQKEIERQKYKADNLLENREFEDAILVYQSILYGDRDDSVEDAFYGKIYACLGSAYGRQFLYREAMEMYEKAFQTYKEPSIVKAYIYCAYKAYTKEEYELFLLKNTVYPKVHRELMEELQTYAQEKCAEGKEKLLEIEKIKSTYRRNQLC</sequence>
<reference evidence="2 3" key="2">
    <citation type="submission" date="2019-03" db="EMBL/GenBank/DDBJ databases">
        <title>Genomic Encyclopedia of Type Strains, Phase IV (KMG-IV): sequencing the most valuable type-strain genomes for metagenomic binning, comparative biology and taxonomic classification.</title>
        <authorList>
            <person name="Goeker M."/>
        </authorList>
    </citation>
    <scope>NUCLEOTIDE SEQUENCE [LARGE SCALE GENOMIC DNA]</scope>
    <source>
        <strain evidence="2 3">DSM 103426</strain>
    </source>
</reference>
<dbReference type="Proteomes" id="UP000294613">
    <property type="component" value="Unassembled WGS sequence"/>
</dbReference>
<dbReference type="InterPro" id="IPR011990">
    <property type="entry name" value="TPR-like_helical_dom_sf"/>
</dbReference>
<organism evidence="2 3">
    <name type="scientific">Faecalimonas umbilicata</name>
    <dbReference type="NCBI Taxonomy" id="1912855"/>
    <lineage>
        <taxon>Bacteria</taxon>
        <taxon>Bacillati</taxon>
        <taxon>Bacillota</taxon>
        <taxon>Clostridia</taxon>
        <taxon>Lachnospirales</taxon>
        <taxon>Lachnospiraceae</taxon>
        <taxon>Faecalimonas</taxon>
    </lineage>
</organism>
<dbReference type="Gene3D" id="1.25.40.10">
    <property type="entry name" value="Tetratricopeptide repeat domain"/>
    <property type="match status" value="1"/>
</dbReference>
<dbReference type="EMBL" id="SLZV01000019">
    <property type="protein sequence ID" value="TCS66180.1"/>
    <property type="molecule type" value="Genomic_DNA"/>
</dbReference>
<dbReference type="EMBL" id="BHEO01000008">
    <property type="protein sequence ID" value="GBU06499.1"/>
    <property type="molecule type" value="Genomic_DNA"/>
</dbReference>
<accession>A0A4R3JIY3</accession>
<gene>
    <name evidence="2" type="ORF">EDD74_11978</name>
    <name evidence="1" type="ORF">FAEUMB_30400</name>
</gene>
<evidence type="ECO:0000313" key="4">
    <source>
        <dbReference type="Proteomes" id="UP000702954"/>
    </source>
</evidence>
<dbReference type="Proteomes" id="UP000702954">
    <property type="component" value="Unassembled WGS sequence"/>
</dbReference>